<evidence type="ECO:0000313" key="1">
    <source>
        <dbReference type="EMBL" id="MBB4011669.1"/>
    </source>
</evidence>
<dbReference type="AlphaFoldDB" id="A0A840BJB0"/>
<dbReference type="EMBL" id="JACIET010000001">
    <property type="protein sequence ID" value="MBB4011669.1"/>
    <property type="molecule type" value="Genomic_DNA"/>
</dbReference>
<gene>
    <name evidence="1" type="ORF">GGR36_000977</name>
</gene>
<keyword evidence="2" id="KW-1185">Reference proteome</keyword>
<comment type="caution">
    <text evidence="1">The sequence shown here is derived from an EMBL/GenBank/DDBJ whole genome shotgun (WGS) entry which is preliminary data.</text>
</comment>
<reference evidence="1 2" key="1">
    <citation type="submission" date="2020-08" db="EMBL/GenBank/DDBJ databases">
        <title>Genomic Encyclopedia of Type Strains, Phase IV (KMG-IV): sequencing the most valuable type-strain genomes for metagenomic binning, comparative biology and taxonomic classification.</title>
        <authorList>
            <person name="Goeker M."/>
        </authorList>
    </citation>
    <scope>NUCLEOTIDE SEQUENCE [LARGE SCALE GENOMIC DNA]</scope>
    <source>
        <strain evidence="1 2">DSM 106739</strain>
    </source>
</reference>
<organism evidence="1 2">
    <name type="scientific">Niveibacterium umoris</name>
    <dbReference type="NCBI Taxonomy" id="1193620"/>
    <lineage>
        <taxon>Bacteria</taxon>
        <taxon>Pseudomonadati</taxon>
        <taxon>Pseudomonadota</taxon>
        <taxon>Betaproteobacteria</taxon>
        <taxon>Rhodocyclales</taxon>
        <taxon>Rhodocyclaceae</taxon>
        <taxon>Niveibacterium</taxon>
    </lineage>
</organism>
<protein>
    <submittedName>
        <fullName evidence="1">Uncharacterized protein</fullName>
    </submittedName>
</protein>
<name>A0A840BJB0_9RHOO</name>
<proteinExistence type="predicted"/>
<evidence type="ECO:0000313" key="2">
    <source>
        <dbReference type="Proteomes" id="UP000561045"/>
    </source>
</evidence>
<dbReference type="Proteomes" id="UP000561045">
    <property type="component" value="Unassembled WGS sequence"/>
</dbReference>
<accession>A0A840BJB0</accession>
<sequence>MALRFRLRPARQGMWAVRDDNAFEVVALLA</sequence>